<feature type="transmembrane region" description="Helical" evidence="1">
    <location>
        <begin position="38"/>
        <end position="65"/>
    </location>
</feature>
<dbReference type="InterPro" id="IPR006674">
    <property type="entry name" value="HD_domain"/>
</dbReference>
<accession>A0A3S0KRJ5</accession>
<reference evidence="4 5" key="1">
    <citation type="submission" date="2018-12" db="EMBL/GenBank/DDBJ databases">
        <title>Bacillus yapensis draft genome sequence.</title>
        <authorList>
            <person name="Yu L."/>
            <person name="Xu X."/>
            <person name="Tang X."/>
        </authorList>
    </citation>
    <scope>NUCLEOTIDE SEQUENCE [LARGE SCALE GENOMIC DNA]</scope>
    <source>
        <strain evidence="4 5">XXST-01</strain>
    </source>
</reference>
<feature type="domain" description="HD-GYP" evidence="3">
    <location>
        <begin position="109"/>
        <end position="302"/>
    </location>
</feature>
<dbReference type="OrthoDB" id="9759601at2"/>
<evidence type="ECO:0000313" key="4">
    <source>
        <dbReference type="EMBL" id="RTR36170.1"/>
    </source>
</evidence>
<dbReference type="PROSITE" id="PS51832">
    <property type="entry name" value="HD_GYP"/>
    <property type="match status" value="1"/>
</dbReference>
<keyword evidence="1" id="KW-0812">Transmembrane</keyword>
<evidence type="ECO:0000259" key="2">
    <source>
        <dbReference type="PROSITE" id="PS51831"/>
    </source>
</evidence>
<dbReference type="PROSITE" id="PS51831">
    <property type="entry name" value="HD"/>
    <property type="match status" value="1"/>
</dbReference>
<dbReference type="InterPro" id="IPR006675">
    <property type="entry name" value="HDIG_dom"/>
</dbReference>
<dbReference type="InterPro" id="IPR037522">
    <property type="entry name" value="HD_GYP_dom"/>
</dbReference>
<dbReference type="Gene3D" id="1.10.3210.10">
    <property type="entry name" value="Hypothetical protein af1432"/>
    <property type="match status" value="1"/>
</dbReference>
<sequence length="302" mass="35098">MFHTWLSYPKYFRYGFFILWSLGSILNGFVFKDENNMYLIYIFIVILLGIGFYNYSAFVIILLTTLVVTCRFYLIPDPLPTITTFLSYLVTYLLISFISRALMRYVQKVRKDYFELTTALANALDSRDPYTRHHSENVSKYAVEIAREMNLSEELCDIIRIGGLLHDIGKIGIPEHILRKKGKLTEEEYNIIKTHPDIGYKIIKHITNFSENGVLDIVLYHHERYDGRGYPNGLKGKEIPLLARIVAVADTFDAMISQRVYREKLDLNSTLNEIVQNKGTQFDPDIVDVFLRVVEQPDKLDN</sequence>
<gene>
    <name evidence="4" type="ORF">EKG37_01025</name>
</gene>
<dbReference type="PANTHER" id="PTHR43155">
    <property type="entry name" value="CYCLIC DI-GMP PHOSPHODIESTERASE PA4108-RELATED"/>
    <property type="match status" value="1"/>
</dbReference>
<dbReference type="CDD" id="cd00077">
    <property type="entry name" value="HDc"/>
    <property type="match status" value="1"/>
</dbReference>
<organism evidence="4 5">
    <name type="scientific">Bacillus yapensis</name>
    <dbReference type="NCBI Taxonomy" id="2492960"/>
    <lineage>
        <taxon>Bacteria</taxon>
        <taxon>Bacillati</taxon>
        <taxon>Bacillota</taxon>
        <taxon>Bacilli</taxon>
        <taxon>Bacillales</taxon>
        <taxon>Bacillaceae</taxon>
        <taxon>Bacillus</taxon>
    </lineage>
</organism>
<dbReference type="InterPro" id="IPR003607">
    <property type="entry name" value="HD/PDEase_dom"/>
</dbReference>
<dbReference type="Pfam" id="PF13487">
    <property type="entry name" value="HD_5"/>
    <property type="match status" value="1"/>
</dbReference>
<dbReference type="AlphaFoldDB" id="A0A3S0KRJ5"/>
<comment type="caution">
    <text evidence="4">The sequence shown here is derived from an EMBL/GenBank/DDBJ whole genome shotgun (WGS) entry which is preliminary data.</text>
</comment>
<dbReference type="SMART" id="SM00471">
    <property type="entry name" value="HDc"/>
    <property type="match status" value="1"/>
</dbReference>
<evidence type="ECO:0000259" key="3">
    <source>
        <dbReference type="PROSITE" id="PS51832"/>
    </source>
</evidence>
<dbReference type="Proteomes" id="UP000271374">
    <property type="component" value="Unassembled WGS sequence"/>
</dbReference>
<evidence type="ECO:0000313" key="5">
    <source>
        <dbReference type="Proteomes" id="UP000271374"/>
    </source>
</evidence>
<dbReference type="EMBL" id="RXNT01000001">
    <property type="protein sequence ID" value="RTR36170.1"/>
    <property type="molecule type" value="Genomic_DNA"/>
</dbReference>
<keyword evidence="5" id="KW-1185">Reference proteome</keyword>
<protein>
    <submittedName>
        <fullName evidence="4">HD-GYP domain-containing protein</fullName>
    </submittedName>
</protein>
<feature type="transmembrane region" description="Helical" evidence="1">
    <location>
        <begin position="12"/>
        <end position="31"/>
    </location>
</feature>
<keyword evidence="1" id="KW-1133">Transmembrane helix</keyword>
<keyword evidence="1" id="KW-0472">Membrane</keyword>
<dbReference type="NCBIfam" id="TIGR00277">
    <property type="entry name" value="HDIG"/>
    <property type="match status" value="1"/>
</dbReference>
<name>A0A3S0KRJ5_9BACI</name>
<proteinExistence type="predicted"/>
<feature type="domain" description="HD" evidence="2">
    <location>
        <begin position="131"/>
        <end position="255"/>
    </location>
</feature>
<evidence type="ECO:0000256" key="1">
    <source>
        <dbReference type="SAM" id="Phobius"/>
    </source>
</evidence>
<dbReference type="PANTHER" id="PTHR43155:SF2">
    <property type="entry name" value="CYCLIC DI-GMP PHOSPHODIESTERASE PA4108"/>
    <property type="match status" value="1"/>
</dbReference>
<dbReference type="SUPFAM" id="SSF109604">
    <property type="entry name" value="HD-domain/PDEase-like"/>
    <property type="match status" value="1"/>
</dbReference>
<feature type="transmembrane region" description="Helical" evidence="1">
    <location>
        <begin position="85"/>
        <end position="103"/>
    </location>
</feature>